<feature type="transmembrane region" description="Helical" evidence="1">
    <location>
        <begin position="72"/>
        <end position="91"/>
    </location>
</feature>
<gene>
    <name evidence="2" type="ORF">CPJCM30710_19060</name>
</gene>
<name>A0A919RZ71_9CLOT</name>
<evidence type="ECO:0000313" key="3">
    <source>
        <dbReference type="Proteomes" id="UP000679179"/>
    </source>
</evidence>
<proteinExistence type="predicted"/>
<keyword evidence="1" id="KW-0812">Transmembrane</keyword>
<dbReference type="Proteomes" id="UP000679179">
    <property type="component" value="Unassembled WGS sequence"/>
</dbReference>
<accession>A0A919RZ71</accession>
<keyword evidence="1" id="KW-0472">Membrane</keyword>
<dbReference type="AlphaFoldDB" id="A0A919RZ71"/>
<evidence type="ECO:0000256" key="1">
    <source>
        <dbReference type="SAM" id="Phobius"/>
    </source>
</evidence>
<feature type="transmembrane region" description="Helical" evidence="1">
    <location>
        <begin position="124"/>
        <end position="148"/>
    </location>
</feature>
<keyword evidence="1" id="KW-1133">Transmembrane helix</keyword>
<dbReference type="InterPro" id="IPR017195">
    <property type="entry name" value="ABC_thiamin-permease_prd"/>
</dbReference>
<reference evidence="2" key="1">
    <citation type="submission" date="2021-03" db="EMBL/GenBank/DDBJ databases">
        <title>Taxonomic study of Clostridium polyendosporum from meadow-gley soil under rice.</title>
        <authorList>
            <person name="Kobayashi H."/>
            <person name="Tanizawa Y."/>
            <person name="Yagura M."/>
        </authorList>
    </citation>
    <scope>NUCLEOTIDE SEQUENCE</scope>
    <source>
        <strain evidence="2">JCM 30710</strain>
    </source>
</reference>
<evidence type="ECO:0008006" key="4">
    <source>
        <dbReference type="Google" id="ProtNLM"/>
    </source>
</evidence>
<sequence>MKDMTQIVERNSFPKGEYMFNLRLGDMLRATMFGTLDAVINDILHMPLHMPGHTSIWWMGILLVGKGLIRKFGSGIIMGIVSGILAVILGLGKEGIFVFLKYFIPGLLLDFLAPLYSYRLESPIIGAICGALASLSKLAVSTVIGIIVNIPVLFLTLGLGYVALSHVLYGSIGGVLAAVIIKRLKPRLSNWD</sequence>
<protein>
    <recommendedName>
        <fullName evidence="4">Energy-coupling factor transport system substrate-specific component</fullName>
    </recommendedName>
</protein>
<feature type="transmembrane region" description="Helical" evidence="1">
    <location>
        <begin position="154"/>
        <end position="181"/>
    </location>
</feature>
<feature type="transmembrane region" description="Helical" evidence="1">
    <location>
        <begin position="97"/>
        <end position="117"/>
    </location>
</feature>
<dbReference type="EMBL" id="BOPZ01000015">
    <property type="protein sequence ID" value="GIM29240.1"/>
    <property type="molecule type" value="Genomic_DNA"/>
</dbReference>
<keyword evidence="3" id="KW-1185">Reference proteome</keyword>
<comment type="caution">
    <text evidence="2">The sequence shown here is derived from an EMBL/GenBank/DDBJ whole genome shotgun (WGS) entry which is preliminary data.</text>
</comment>
<evidence type="ECO:0000313" key="2">
    <source>
        <dbReference type="EMBL" id="GIM29240.1"/>
    </source>
</evidence>
<organism evidence="2 3">
    <name type="scientific">Clostridium polyendosporum</name>
    <dbReference type="NCBI Taxonomy" id="69208"/>
    <lineage>
        <taxon>Bacteria</taxon>
        <taxon>Bacillati</taxon>
        <taxon>Bacillota</taxon>
        <taxon>Clostridia</taxon>
        <taxon>Eubacteriales</taxon>
        <taxon>Clostridiaceae</taxon>
        <taxon>Clostridium</taxon>
    </lineage>
</organism>
<dbReference type="Pfam" id="PF09819">
    <property type="entry name" value="ABC_cobalt"/>
    <property type="match status" value="1"/>
</dbReference>